<feature type="compositionally biased region" description="Basic residues" evidence="1">
    <location>
        <begin position="596"/>
        <end position="613"/>
    </location>
</feature>
<feature type="compositionally biased region" description="Low complexity" evidence="1">
    <location>
        <begin position="763"/>
        <end position="790"/>
    </location>
</feature>
<evidence type="ECO:0000313" key="3">
    <source>
        <dbReference type="Proteomes" id="UP000075714"/>
    </source>
</evidence>
<evidence type="ECO:0000313" key="2">
    <source>
        <dbReference type="EMBL" id="KXZ46141.1"/>
    </source>
</evidence>
<dbReference type="EMBL" id="LSYV01000047">
    <property type="protein sequence ID" value="KXZ46141.1"/>
    <property type="molecule type" value="Genomic_DNA"/>
</dbReference>
<feature type="region of interest" description="Disordered" evidence="1">
    <location>
        <begin position="1"/>
        <end position="95"/>
    </location>
</feature>
<feature type="compositionally biased region" description="Low complexity" evidence="1">
    <location>
        <begin position="867"/>
        <end position="876"/>
    </location>
</feature>
<feature type="compositionally biased region" description="Low complexity" evidence="1">
    <location>
        <begin position="232"/>
        <end position="243"/>
    </location>
</feature>
<feature type="compositionally biased region" description="Low complexity" evidence="1">
    <location>
        <begin position="190"/>
        <end position="201"/>
    </location>
</feature>
<feature type="compositionally biased region" description="Acidic residues" evidence="1">
    <location>
        <begin position="27"/>
        <end position="39"/>
    </location>
</feature>
<feature type="region of interest" description="Disordered" evidence="1">
    <location>
        <begin position="528"/>
        <end position="614"/>
    </location>
</feature>
<protein>
    <submittedName>
        <fullName evidence="2">Uncharacterized protein</fullName>
    </submittedName>
</protein>
<keyword evidence="3" id="KW-1185">Reference proteome</keyword>
<dbReference type="AlphaFoldDB" id="A0A150G8K3"/>
<evidence type="ECO:0000256" key="1">
    <source>
        <dbReference type="SAM" id="MobiDB-lite"/>
    </source>
</evidence>
<sequence length="885" mass="84665">MEPEELVAPSAGSPLVSGNAASAMDSQEAEPGGEPEGDGGEGPPPTPLCSAPDSPVLAAAGSGPPRPRPARSRDSGPGPPPPLFTGPREPLHPLWQASPRRGMLAGGSVRGWVPVHLLGPSASVSAGSSLSDAADGSGGPLIPLGGSSACASPASASASNPLLGGPAFHQFGAPYPLLLAAGAGLGPGAAGACSPSSRASSTHSDRPLRVGSGPAALVTPSHSFASLQVSALGPASGGSASPGQQTHGSDRDQEDVLAMASATAAGPPGMPVQQQQQQQLGPITGPLRGSRMQGHVTAVANPAYVAAAAAATATAAAAIAAAIDSAAPGACQATLPLREVSRRQRLLQSVAALAPAELDAPAPSHALLPGSAGSATAALSTDAYTVSSRLGTAVGVRPTVSVLRDGPAAVAAAAASPIQRAGPPPLAATVAAAVAAAANGPVEGLQGHSISAAAGPSMGGCSSAVSACLPASSPSQLLAVVDPHTLAHVQAQAAAVAAAAGLGAAAGIPLPLGAPSASPWGAGGVDACPGPAAALGQQPLQPQPPGTASPALPPNGHGPHHGPHRPGPCKGAHAQSSKAQPHIPSGAGGYHDPHQQNHHYPHHGRGPRGRQRRPSLTEFGNARAALQHRPTDAWAQHGLGAGPGDTPGGGARGRGGGAEEFDVQVVGLREGAGWGGSVAGGGGGGAGPPLHAFQQLRHSQHELHLGPATSVVVAVGGLASSPRRLHHMGPVLPAGSGVSGGVSGAVSGGVSGTVSGAGGGSGLASAASSNGGAAARPVSSLGRSGSSSGTAGAGGGGASTSTSWLSSGVSLLQALASGGDTSPHAGAYRPSRGSMGGPGAAGGLGMGPGGGAPFLSMGPGRLHHPHQQPAQQPQQRPVRRGGRVH</sequence>
<name>A0A150G8K3_GONPE</name>
<gene>
    <name evidence="2" type="ORF">GPECTOR_46g210</name>
</gene>
<feature type="region of interest" description="Disordered" evidence="1">
    <location>
        <begin position="232"/>
        <end position="252"/>
    </location>
</feature>
<proteinExistence type="predicted"/>
<dbReference type="Proteomes" id="UP000075714">
    <property type="component" value="Unassembled WGS sequence"/>
</dbReference>
<feature type="region of interest" description="Disordered" evidence="1">
    <location>
        <begin position="634"/>
        <end position="655"/>
    </location>
</feature>
<accession>A0A150G8K3</accession>
<feature type="compositionally biased region" description="Gly residues" evidence="1">
    <location>
        <begin position="834"/>
        <end position="852"/>
    </location>
</feature>
<feature type="region of interest" description="Disordered" evidence="1">
    <location>
        <begin position="189"/>
        <end position="215"/>
    </location>
</feature>
<feature type="region of interest" description="Disordered" evidence="1">
    <location>
        <begin position="816"/>
        <end position="885"/>
    </location>
</feature>
<comment type="caution">
    <text evidence="2">The sequence shown here is derived from an EMBL/GenBank/DDBJ whole genome shotgun (WGS) entry which is preliminary data.</text>
</comment>
<feature type="region of interest" description="Disordered" evidence="1">
    <location>
        <begin position="759"/>
        <end position="803"/>
    </location>
</feature>
<feature type="compositionally biased region" description="Pro residues" evidence="1">
    <location>
        <begin position="541"/>
        <end position="553"/>
    </location>
</feature>
<organism evidence="2 3">
    <name type="scientific">Gonium pectorale</name>
    <name type="common">Green alga</name>
    <dbReference type="NCBI Taxonomy" id="33097"/>
    <lineage>
        <taxon>Eukaryota</taxon>
        <taxon>Viridiplantae</taxon>
        <taxon>Chlorophyta</taxon>
        <taxon>core chlorophytes</taxon>
        <taxon>Chlorophyceae</taxon>
        <taxon>CS clade</taxon>
        <taxon>Chlamydomonadales</taxon>
        <taxon>Volvocaceae</taxon>
        <taxon>Gonium</taxon>
    </lineage>
</organism>
<feature type="compositionally biased region" description="Low complexity" evidence="1">
    <location>
        <begin position="529"/>
        <end position="540"/>
    </location>
</feature>
<feature type="compositionally biased region" description="Gly residues" evidence="1">
    <location>
        <begin position="639"/>
        <end position="655"/>
    </location>
</feature>
<reference evidence="3" key="1">
    <citation type="journal article" date="2016" name="Nat. Commun.">
        <title>The Gonium pectorale genome demonstrates co-option of cell cycle regulation during the evolution of multicellularity.</title>
        <authorList>
            <person name="Hanschen E.R."/>
            <person name="Marriage T.N."/>
            <person name="Ferris P.J."/>
            <person name="Hamaji T."/>
            <person name="Toyoda A."/>
            <person name="Fujiyama A."/>
            <person name="Neme R."/>
            <person name="Noguchi H."/>
            <person name="Minakuchi Y."/>
            <person name="Suzuki M."/>
            <person name="Kawai-Toyooka H."/>
            <person name="Smith D.R."/>
            <person name="Sparks H."/>
            <person name="Anderson J."/>
            <person name="Bakaric R."/>
            <person name="Luria V."/>
            <person name="Karger A."/>
            <person name="Kirschner M.W."/>
            <person name="Durand P.M."/>
            <person name="Michod R.E."/>
            <person name="Nozaki H."/>
            <person name="Olson B.J."/>
        </authorList>
    </citation>
    <scope>NUCLEOTIDE SEQUENCE [LARGE SCALE GENOMIC DNA]</scope>
    <source>
        <strain evidence="3">NIES-2863</strain>
    </source>
</reference>